<organism evidence="1 2">
    <name type="scientific">Caerostris darwini</name>
    <dbReference type="NCBI Taxonomy" id="1538125"/>
    <lineage>
        <taxon>Eukaryota</taxon>
        <taxon>Metazoa</taxon>
        <taxon>Ecdysozoa</taxon>
        <taxon>Arthropoda</taxon>
        <taxon>Chelicerata</taxon>
        <taxon>Arachnida</taxon>
        <taxon>Araneae</taxon>
        <taxon>Araneomorphae</taxon>
        <taxon>Entelegynae</taxon>
        <taxon>Araneoidea</taxon>
        <taxon>Araneidae</taxon>
        <taxon>Caerostris</taxon>
    </lineage>
</organism>
<evidence type="ECO:0000313" key="2">
    <source>
        <dbReference type="Proteomes" id="UP001054837"/>
    </source>
</evidence>
<dbReference type="AlphaFoldDB" id="A0AAV4MA50"/>
<dbReference type="Proteomes" id="UP001054837">
    <property type="component" value="Unassembled WGS sequence"/>
</dbReference>
<reference evidence="1 2" key="1">
    <citation type="submission" date="2021-06" db="EMBL/GenBank/DDBJ databases">
        <title>Caerostris darwini draft genome.</title>
        <authorList>
            <person name="Kono N."/>
            <person name="Arakawa K."/>
        </authorList>
    </citation>
    <scope>NUCLEOTIDE SEQUENCE [LARGE SCALE GENOMIC DNA]</scope>
</reference>
<name>A0AAV4MA50_9ARAC</name>
<sequence>MLNSFPVVPKILTSHRGGHLVTYSPTKYGIHLIVSNLCVLWAIDQSAGPNEWPTGPFSRAFDPTTRGLGNVIRRFKCTVRGGLWDASRMRAETWQCEMNSKSSCTARNI</sequence>
<dbReference type="EMBL" id="BPLQ01000226">
    <property type="protein sequence ID" value="GIX69017.1"/>
    <property type="molecule type" value="Genomic_DNA"/>
</dbReference>
<protein>
    <submittedName>
        <fullName evidence="1">Uncharacterized protein</fullName>
    </submittedName>
</protein>
<proteinExistence type="predicted"/>
<keyword evidence="2" id="KW-1185">Reference proteome</keyword>
<comment type="caution">
    <text evidence="1">The sequence shown here is derived from an EMBL/GenBank/DDBJ whole genome shotgun (WGS) entry which is preliminary data.</text>
</comment>
<evidence type="ECO:0000313" key="1">
    <source>
        <dbReference type="EMBL" id="GIX69017.1"/>
    </source>
</evidence>
<accession>A0AAV4MA50</accession>
<gene>
    <name evidence="1" type="ORF">CDAR_315921</name>
</gene>